<organism evidence="1">
    <name type="scientific">marine sediment metagenome</name>
    <dbReference type="NCBI Taxonomy" id="412755"/>
    <lineage>
        <taxon>unclassified sequences</taxon>
        <taxon>metagenomes</taxon>
        <taxon>ecological metagenomes</taxon>
    </lineage>
</organism>
<sequence length="48" mass="5628">MPQRWWLSELCGLKLVATTEFILGKHKSLNNCEFCIPKDDFNEKKIDS</sequence>
<dbReference type="EMBL" id="BARV01004534">
    <property type="protein sequence ID" value="GAI18269.1"/>
    <property type="molecule type" value="Genomic_DNA"/>
</dbReference>
<name>X1NHW5_9ZZZZ</name>
<proteinExistence type="predicted"/>
<dbReference type="AlphaFoldDB" id="X1NHW5"/>
<gene>
    <name evidence="1" type="ORF">S06H3_09999</name>
</gene>
<accession>X1NHW5</accession>
<evidence type="ECO:0000313" key="1">
    <source>
        <dbReference type="EMBL" id="GAI18269.1"/>
    </source>
</evidence>
<protein>
    <submittedName>
        <fullName evidence="1">Uncharacterized protein</fullName>
    </submittedName>
</protein>
<comment type="caution">
    <text evidence="1">The sequence shown here is derived from an EMBL/GenBank/DDBJ whole genome shotgun (WGS) entry which is preliminary data.</text>
</comment>
<feature type="non-terminal residue" evidence="1">
    <location>
        <position position="48"/>
    </location>
</feature>
<reference evidence="1" key="1">
    <citation type="journal article" date="2014" name="Front. Microbiol.">
        <title>High frequency of phylogenetically diverse reductive dehalogenase-homologous genes in deep subseafloor sedimentary metagenomes.</title>
        <authorList>
            <person name="Kawai M."/>
            <person name="Futagami T."/>
            <person name="Toyoda A."/>
            <person name="Takaki Y."/>
            <person name="Nishi S."/>
            <person name="Hori S."/>
            <person name="Arai W."/>
            <person name="Tsubouchi T."/>
            <person name="Morono Y."/>
            <person name="Uchiyama I."/>
            <person name="Ito T."/>
            <person name="Fujiyama A."/>
            <person name="Inagaki F."/>
            <person name="Takami H."/>
        </authorList>
    </citation>
    <scope>NUCLEOTIDE SEQUENCE</scope>
    <source>
        <strain evidence="1">Expedition CK06-06</strain>
    </source>
</reference>